<keyword evidence="4" id="KW-1185">Reference proteome</keyword>
<evidence type="ECO:0000256" key="2">
    <source>
        <dbReference type="SAM" id="Phobius"/>
    </source>
</evidence>
<accession>A0A3P5XMD6</accession>
<reference evidence="3 4" key="1">
    <citation type="submission" date="2018-11" db="EMBL/GenBank/DDBJ databases">
        <authorList>
            <person name="Criscuolo A."/>
        </authorList>
    </citation>
    <scope>NUCLEOTIDE SEQUENCE [LARGE SCALE GENOMIC DNA]</scope>
    <source>
        <strain evidence="3">ATB-66</strain>
    </source>
</reference>
<comment type="similarity">
    <text evidence="1">Belongs to the YggT family.</text>
</comment>
<evidence type="ECO:0000256" key="1">
    <source>
        <dbReference type="ARBA" id="ARBA00010894"/>
    </source>
</evidence>
<dbReference type="InterPro" id="IPR003425">
    <property type="entry name" value="CCB3/YggT"/>
</dbReference>
<evidence type="ECO:0000313" key="3">
    <source>
        <dbReference type="EMBL" id="VDC29828.1"/>
    </source>
</evidence>
<proteinExistence type="inferred from homology"/>
<dbReference type="AlphaFoldDB" id="A0A3P5XMD6"/>
<organism evidence="3 4">
    <name type="scientific">Filibacter tadaridae</name>
    <dbReference type="NCBI Taxonomy" id="2483811"/>
    <lineage>
        <taxon>Bacteria</taxon>
        <taxon>Bacillati</taxon>
        <taxon>Bacillota</taxon>
        <taxon>Bacilli</taxon>
        <taxon>Bacillales</taxon>
        <taxon>Caryophanaceae</taxon>
        <taxon>Filibacter</taxon>
    </lineage>
</organism>
<dbReference type="Pfam" id="PF02325">
    <property type="entry name" value="CCB3_YggT"/>
    <property type="match status" value="1"/>
</dbReference>
<dbReference type="EMBL" id="UXAV01000042">
    <property type="protein sequence ID" value="VDC29828.1"/>
    <property type="molecule type" value="Genomic_DNA"/>
</dbReference>
<gene>
    <name evidence="3" type="ORF">FILTAD_02380</name>
</gene>
<dbReference type="GO" id="GO:0016020">
    <property type="term" value="C:membrane"/>
    <property type="evidence" value="ECO:0007669"/>
    <property type="project" value="InterPro"/>
</dbReference>
<dbReference type="RefSeq" id="WP_124070989.1">
    <property type="nucleotide sequence ID" value="NZ_CBCRXF010000001.1"/>
</dbReference>
<keyword evidence="2" id="KW-1133">Transmembrane helix</keyword>
<name>A0A3P5XMD6_9BACL</name>
<dbReference type="PANTHER" id="PTHR33219:SF14">
    <property type="entry name" value="PROTEIN COFACTOR ASSEMBLY OF COMPLEX C SUBUNIT B CCB3, CHLOROPLASTIC-RELATED"/>
    <property type="match status" value="1"/>
</dbReference>
<feature type="transmembrane region" description="Helical" evidence="2">
    <location>
        <begin position="58"/>
        <end position="79"/>
    </location>
</feature>
<evidence type="ECO:0000313" key="4">
    <source>
        <dbReference type="Proteomes" id="UP000270468"/>
    </source>
</evidence>
<protein>
    <submittedName>
        <fullName evidence="3">YGGT family protein</fullName>
    </submittedName>
</protein>
<keyword evidence="2" id="KW-0812">Transmembrane</keyword>
<dbReference type="Proteomes" id="UP000270468">
    <property type="component" value="Unassembled WGS sequence"/>
</dbReference>
<dbReference type="PANTHER" id="PTHR33219">
    <property type="entry name" value="YLMG HOMOLOG PROTEIN 2, CHLOROPLASTIC"/>
    <property type="match status" value="1"/>
</dbReference>
<dbReference type="OrthoDB" id="47652at2"/>
<sequence>MTEILLTIYKVLAYAIQIYSVVLIIYILMSWIPSTRETKFGKLIEKIAEPYLGFFRKFIPPLGMIDISPIVALFALSLISKGILEVFRMIILSSLR</sequence>
<keyword evidence="2" id="KW-0472">Membrane</keyword>
<feature type="transmembrane region" description="Helical" evidence="2">
    <location>
        <begin position="12"/>
        <end position="32"/>
    </location>
</feature>